<dbReference type="AlphaFoldDB" id="D3PXE9"/>
<dbReference type="eggNOG" id="ENOG5030QJH">
    <property type="taxonomic scope" value="Bacteria"/>
</dbReference>
<accession>D3PXE9</accession>
<dbReference type="KEGG" id="sna:Snas_1713"/>
<dbReference type="Proteomes" id="UP000000844">
    <property type="component" value="Chromosome"/>
</dbReference>
<gene>
    <name evidence="1" type="ordered locus">Snas_1713</name>
</gene>
<dbReference type="RefSeq" id="WP_013016983.1">
    <property type="nucleotide sequence ID" value="NC_013947.1"/>
</dbReference>
<dbReference type="STRING" id="446470.Snas_1713"/>
<name>D3PXE9_STANL</name>
<dbReference type="EMBL" id="CP001778">
    <property type="protein sequence ID" value="ADD41412.1"/>
    <property type="molecule type" value="Genomic_DNA"/>
</dbReference>
<sequence length="208" mass="22966">MNSLIRELTDVLCPGMSIPAEFQHLYDWITANGNTSLHNGRTSGWLAMPGEQAATTGIEFRADGTELLEHWLGTEDRAVIQRLCVFAITGAEGSMAAFWLDDDGGQRIVHMGSGSGSTTVCLLGREPLDFLRLLAIGYDELCWSEDWDEPPSDEDGHPVSADSSYRRWLVTEYGVTVPRTGLDIATPTEMDDEDPADPFARWLTTIEN</sequence>
<proteinExistence type="predicted"/>
<reference evidence="1 2" key="1">
    <citation type="journal article" date="2009" name="Stand. Genomic Sci.">
        <title>Complete genome sequence of Stackebrandtia nassauensis type strain (LLR-40K-21).</title>
        <authorList>
            <person name="Munk C."/>
            <person name="Lapidus A."/>
            <person name="Copeland A."/>
            <person name="Jando M."/>
            <person name="Mayilraj S."/>
            <person name="Glavina Del Rio T."/>
            <person name="Nolan M."/>
            <person name="Chen F."/>
            <person name="Lucas S."/>
            <person name="Tice H."/>
            <person name="Cheng J.F."/>
            <person name="Han C."/>
            <person name="Detter J.C."/>
            <person name="Bruce D."/>
            <person name="Goodwin L."/>
            <person name="Chain P."/>
            <person name="Pitluck S."/>
            <person name="Goker M."/>
            <person name="Ovchinikova G."/>
            <person name="Pati A."/>
            <person name="Ivanova N."/>
            <person name="Mavromatis K."/>
            <person name="Chen A."/>
            <person name="Palaniappan K."/>
            <person name="Land M."/>
            <person name="Hauser L."/>
            <person name="Chang Y.J."/>
            <person name="Jeffries C.D."/>
            <person name="Bristow J."/>
            <person name="Eisen J.A."/>
            <person name="Markowitz V."/>
            <person name="Hugenholtz P."/>
            <person name="Kyrpides N.C."/>
            <person name="Klenk H.P."/>
        </authorList>
    </citation>
    <scope>NUCLEOTIDE SEQUENCE [LARGE SCALE GENOMIC DNA]</scope>
    <source>
        <strain evidence="2">DSM 44728 / CIP 108903 / NRRL B-16338 / NBRC 102104 / LLR-40K-21</strain>
    </source>
</reference>
<dbReference type="OrthoDB" id="9816539at2"/>
<evidence type="ECO:0000313" key="2">
    <source>
        <dbReference type="Proteomes" id="UP000000844"/>
    </source>
</evidence>
<protein>
    <submittedName>
        <fullName evidence="1">Uncharacterized protein</fullName>
    </submittedName>
</protein>
<organism evidence="1 2">
    <name type="scientific">Stackebrandtia nassauensis (strain DSM 44728 / CIP 108903 / NRRL B-16338 / NBRC 102104 / LLR-40K-21)</name>
    <dbReference type="NCBI Taxonomy" id="446470"/>
    <lineage>
        <taxon>Bacteria</taxon>
        <taxon>Bacillati</taxon>
        <taxon>Actinomycetota</taxon>
        <taxon>Actinomycetes</taxon>
        <taxon>Glycomycetales</taxon>
        <taxon>Glycomycetaceae</taxon>
        <taxon>Stackebrandtia</taxon>
    </lineage>
</organism>
<dbReference type="HOGENOM" id="CLU_112770_0_0_11"/>
<evidence type="ECO:0000313" key="1">
    <source>
        <dbReference type="EMBL" id="ADD41412.1"/>
    </source>
</evidence>
<keyword evidence="2" id="KW-1185">Reference proteome</keyword>